<organism evidence="1 2">
    <name type="scientific">Nocardiopsis kunsanensis</name>
    <dbReference type="NCBI Taxonomy" id="141693"/>
    <lineage>
        <taxon>Bacteria</taxon>
        <taxon>Bacillati</taxon>
        <taxon>Actinomycetota</taxon>
        <taxon>Actinomycetes</taxon>
        <taxon>Streptosporangiales</taxon>
        <taxon>Nocardiopsidaceae</taxon>
        <taxon>Nocardiopsis</taxon>
    </lineage>
</organism>
<dbReference type="AlphaFoldDB" id="A0A918XK09"/>
<name>A0A918XK09_9ACTN</name>
<comment type="caution">
    <text evidence="1">The sequence shown here is derived from an EMBL/GenBank/DDBJ whole genome shotgun (WGS) entry which is preliminary data.</text>
</comment>
<evidence type="ECO:0000313" key="1">
    <source>
        <dbReference type="EMBL" id="GHD34468.1"/>
    </source>
</evidence>
<evidence type="ECO:0000313" key="2">
    <source>
        <dbReference type="Proteomes" id="UP000654947"/>
    </source>
</evidence>
<dbReference type="Proteomes" id="UP000654947">
    <property type="component" value="Unassembled WGS sequence"/>
</dbReference>
<keyword evidence="2" id="KW-1185">Reference proteome</keyword>
<sequence>MGSPQTHVQQVQSLQDADLFTHVLHALGAPTYLRCGGHPHFALSSVCVAWGVSHKCRGPALWGAKCRAPARAPRYEPG</sequence>
<dbReference type="EMBL" id="BMXL01000030">
    <property type="protein sequence ID" value="GHD34468.1"/>
    <property type="molecule type" value="Genomic_DNA"/>
</dbReference>
<reference evidence="1 2" key="1">
    <citation type="journal article" date="2014" name="Int. J. Syst. Evol. Microbiol.">
        <title>Complete genome sequence of Corynebacterium casei LMG S-19264T (=DSM 44701T), isolated from a smear-ripened cheese.</title>
        <authorList>
            <consortium name="US DOE Joint Genome Institute (JGI-PGF)"/>
            <person name="Walter F."/>
            <person name="Albersmeier A."/>
            <person name="Kalinowski J."/>
            <person name="Ruckert C."/>
        </authorList>
    </citation>
    <scope>NUCLEOTIDE SEQUENCE [LARGE SCALE GENOMIC DNA]</scope>
    <source>
        <strain evidence="1 2">KCTC 19473</strain>
    </source>
</reference>
<proteinExistence type="predicted"/>
<protein>
    <submittedName>
        <fullName evidence="1">Uncharacterized protein</fullName>
    </submittedName>
</protein>
<gene>
    <name evidence="1" type="ORF">GCM10007147_40120</name>
</gene>
<accession>A0A918XK09</accession>